<evidence type="ECO:0000313" key="1">
    <source>
        <dbReference type="EMBL" id="RGV70894.1"/>
    </source>
</evidence>
<organism evidence="1 2">
    <name type="scientific">Enterocloster bolteae</name>
    <dbReference type="NCBI Taxonomy" id="208479"/>
    <lineage>
        <taxon>Bacteria</taxon>
        <taxon>Bacillati</taxon>
        <taxon>Bacillota</taxon>
        <taxon>Clostridia</taxon>
        <taxon>Lachnospirales</taxon>
        <taxon>Lachnospiraceae</taxon>
        <taxon>Enterocloster</taxon>
    </lineage>
</organism>
<gene>
    <name evidence="1" type="ORF">DWW02_26585</name>
</gene>
<dbReference type="NCBIfam" id="TIGR01725">
    <property type="entry name" value="phge_HK97_gp10"/>
    <property type="match status" value="1"/>
</dbReference>
<accession>A0A412YVY3</accession>
<dbReference type="AlphaFoldDB" id="A0A412YVY3"/>
<proteinExistence type="predicted"/>
<dbReference type="InterPro" id="IPR010064">
    <property type="entry name" value="HK97-gp10_tail"/>
</dbReference>
<evidence type="ECO:0000313" key="2">
    <source>
        <dbReference type="Proteomes" id="UP000284543"/>
    </source>
</evidence>
<evidence type="ECO:0008006" key="3">
    <source>
        <dbReference type="Google" id="ProtNLM"/>
    </source>
</evidence>
<comment type="caution">
    <text evidence="1">The sequence shown here is derived from an EMBL/GenBank/DDBJ whole genome shotgun (WGS) entry which is preliminary data.</text>
</comment>
<protein>
    <recommendedName>
        <fullName evidence="3">HK97 gp10 family phage protein</fullName>
    </recommendedName>
</protein>
<name>A0A412YVY3_9FIRM</name>
<reference evidence="1 2" key="1">
    <citation type="submission" date="2018-08" db="EMBL/GenBank/DDBJ databases">
        <title>A genome reference for cultivated species of the human gut microbiota.</title>
        <authorList>
            <person name="Zou Y."/>
            <person name="Xue W."/>
            <person name="Luo G."/>
        </authorList>
    </citation>
    <scope>NUCLEOTIDE SEQUENCE [LARGE SCALE GENOMIC DNA]</scope>
    <source>
        <strain evidence="1 2">AF14-18</strain>
    </source>
</reference>
<dbReference type="EMBL" id="QRZM01000018">
    <property type="protein sequence ID" value="RGV70894.1"/>
    <property type="molecule type" value="Genomic_DNA"/>
</dbReference>
<dbReference type="Proteomes" id="UP000284543">
    <property type="component" value="Unassembled WGS sequence"/>
</dbReference>
<sequence length="143" mass="15498">MGEFNTVGLEDIIDAFGRRETATVEAVPKMLKAGADVLIEAQKAEAQAMGLNETGGFINSIKATDVKGDDTEKYVEIYPQGRAGHGNDRKGDKSKVRYATIGFVAEYGTSSQQARPYMTTANAKAHEKVVEAQHSIWESETGK</sequence>
<dbReference type="RefSeq" id="WP_118019561.1">
    <property type="nucleotide sequence ID" value="NZ_QRZM01000018.1"/>
</dbReference>